<keyword evidence="2" id="KW-1185">Reference proteome</keyword>
<evidence type="ECO:0000313" key="2">
    <source>
        <dbReference type="Proteomes" id="UP000192610"/>
    </source>
</evidence>
<dbReference type="EMBL" id="LVXG01000078">
    <property type="protein sequence ID" value="OQP40086.1"/>
    <property type="molecule type" value="Genomic_DNA"/>
</dbReference>
<dbReference type="Proteomes" id="UP000192610">
    <property type="component" value="Unassembled WGS sequence"/>
</dbReference>
<accession>A0A1V9E1U5</accession>
<feature type="non-terminal residue" evidence="1">
    <location>
        <position position="179"/>
    </location>
</feature>
<comment type="caution">
    <text evidence="1">The sequence shown here is derived from an EMBL/GenBank/DDBJ whole genome shotgun (WGS) entry which is preliminary data.</text>
</comment>
<proteinExistence type="predicted"/>
<sequence length="179" mass="21082">MIINEMMDLFWNHTISEEEILSSYRNKVTYADFKTSLETANQNKDKKLLKNTFFVGFWFDFFDEGTGTILKDLILGNWHSKHEDIAGIFQRIFHTEKESIPVLLKAIDTIPEYLQQEDYKYPYIRKLIYAIGAQPEMDNIEALKKLAQSDDEQIIELALHQIKKRGELGRWDQVKFLGD</sequence>
<dbReference type="AlphaFoldDB" id="A0A1V9E1U5"/>
<protein>
    <recommendedName>
        <fullName evidence="3">HEAT repeat domain-containing protein</fullName>
    </recommendedName>
</protein>
<reference evidence="2" key="1">
    <citation type="submission" date="2016-04" db="EMBL/GenBank/DDBJ databases">
        <authorList>
            <person name="Chen L."/>
            <person name="Zhuang W."/>
            <person name="Wang G."/>
        </authorList>
    </citation>
    <scope>NUCLEOTIDE SEQUENCE [LARGE SCALE GENOMIC DNA]</scope>
    <source>
        <strain evidence="2">17621</strain>
    </source>
</reference>
<organism evidence="1 2">
    <name type="scientific">Niastella yeongjuensis</name>
    <dbReference type="NCBI Taxonomy" id="354355"/>
    <lineage>
        <taxon>Bacteria</taxon>
        <taxon>Pseudomonadati</taxon>
        <taxon>Bacteroidota</taxon>
        <taxon>Chitinophagia</taxon>
        <taxon>Chitinophagales</taxon>
        <taxon>Chitinophagaceae</taxon>
        <taxon>Niastella</taxon>
    </lineage>
</organism>
<dbReference type="OrthoDB" id="65842at2"/>
<evidence type="ECO:0008006" key="3">
    <source>
        <dbReference type="Google" id="ProtNLM"/>
    </source>
</evidence>
<evidence type="ECO:0000313" key="1">
    <source>
        <dbReference type="EMBL" id="OQP40086.1"/>
    </source>
</evidence>
<gene>
    <name evidence="1" type="ORF">A4H97_17900</name>
</gene>
<name>A0A1V9E1U5_9BACT</name>
<dbReference type="RefSeq" id="WP_133054089.1">
    <property type="nucleotide sequence ID" value="NZ_LVXG01000078.1"/>
</dbReference>